<evidence type="ECO:0000313" key="4">
    <source>
        <dbReference type="Proteomes" id="UP000267464"/>
    </source>
</evidence>
<accession>A0A3N7HQM3</accession>
<evidence type="ECO:0000313" key="3">
    <source>
        <dbReference type="EMBL" id="RQP23466.1"/>
    </source>
</evidence>
<dbReference type="OrthoDB" id="242553at2"/>
<evidence type="ECO:0000256" key="1">
    <source>
        <dbReference type="PROSITE-ProRule" id="PRU00325"/>
    </source>
</evidence>
<proteinExistence type="predicted"/>
<organism evidence="3 4">
    <name type="scientific">Piscinibacter terrae</name>
    <dbReference type="NCBI Taxonomy" id="2496871"/>
    <lineage>
        <taxon>Bacteria</taxon>
        <taxon>Pseudomonadati</taxon>
        <taxon>Pseudomonadota</taxon>
        <taxon>Betaproteobacteria</taxon>
        <taxon>Burkholderiales</taxon>
        <taxon>Sphaerotilaceae</taxon>
        <taxon>Piscinibacter</taxon>
    </lineage>
</organism>
<keyword evidence="1" id="KW-0863">Zinc-finger</keyword>
<gene>
    <name evidence="3" type="ORF">DZC73_15010</name>
</gene>
<keyword evidence="1" id="KW-0479">Metal-binding</keyword>
<keyword evidence="4" id="KW-1185">Reference proteome</keyword>
<dbReference type="RefSeq" id="WP_124541181.1">
    <property type="nucleotide sequence ID" value="NZ_QUSW01000004.1"/>
</dbReference>
<protein>
    <submittedName>
        <fullName evidence="3">SWIM zinc finger family protein</fullName>
    </submittedName>
</protein>
<feature type="domain" description="SWIM-type" evidence="2">
    <location>
        <begin position="58"/>
        <end position="91"/>
    </location>
</feature>
<evidence type="ECO:0000259" key="2">
    <source>
        <dbReference type="PROSITE" id="PS50966"/>
    </source>
</evidence>
<dbReference type="InterPro" id="IPR007527">
    <property type="entry name" value="Znf_SWIM"/>
</dbReference>
<dbReference type="Proteomes" id="UP000267464">
    <property type="component" value="Unassembled WGS sequence"/>
</dbReference>
<dbReference type="GO" id="GO:0008270">
    <property type="term" value="F:zinc ion binding"/>
    <property type="evidence" value="ECO:0007669"/>
    <property type="project" value="UniProtKB-KW"/>
</dbReference>
<keyword evidence="1" id="KW-0862">Zinc</keyword>
<name>A0A3N7HQM3_9BURK</name>
<sequence>MSSIREQLAAQLARFDDDAYAALANRGLLRRAQKDLEKGAATIAQDSAESLVMAFGEHRIRFDARGPAHADCSCPAMGMCQHILAAAISLQRMAADEPAAASPEAAKTDAPPIDDVQALQAELLSVPPDALSKHAGKAGYRWAWQYVQDLDLEQGFRVSGERHLLMSFTQPRLAFRYMGGGIDGLIADADIRQAEKYRVAAVLALRRALGLQTPPPEPAGGARTASLDLGRDHALAQTRDLSIDESRRRLRTAASQLFAECVELGLAHLSQGIQERFSTLAVWAQGAEYHRLALLLRRLADHVDLLLQRAGGADEHRLLDELAIANALVGALDAAAARQAAPVHLVGRARTRYDETGTLELMGLGASAWRSAAGYVGLTMVFWCPVDQAFMSCSDARPENQRGFDPVARHRSPGPWSGLGAPAQAAGRRIALQGAQVNASGRVSGSESATATVSVPLPAQDFAAALPVSRSWSELLQRRGSGQRSLLAEPQPMKDWCVIAPAKFGAPQFDANRQALVWPLFDDSGDRLDAELVYDDYTGHAIGRIEQLAADDTPAGTLVVARLRPGPSGTVCEPLSLVRPGAPPGQSAIDSLHFDTAPQRNVVSRWLDKFRQRRDGDALPSALAATMPALLQEHRHWLCRHAERGMPEQQAQRVTIEAQAWSGRLADAGFSSFAPASAASPTPAALVLRWHYLNLQCEQLLAPRA</sequence>
<dbReference type="AlphaFoldDB" id="A0A3N7HQM3"/>
<reference evidence="3 4" key="1">
    <citation type="submission" date="2018-08" db="EMBL/GenBank/DDBJ databases">
        <authorList>
            <person name="Khan S.A."/>
            <person name="Jeon C.O."/>
            <person name="Chun B.H."/>
            <person name="Jeong S.E."/>
        </authorList>
    </citation>
    <scope>NUCLEOTIDE SEQUENCE [LARGE SCALE GENOMIC DNA]</scope>
    <source>
        <strain evidence="3 4">S-16</strain>
    </source>
</reference>
<comment type="caution">
    <text evidence="3">The sequence shown here is derived from an EMBL/GenBank/DDBJ whole genome shotgun (WGS) entry which is preliminary data.</text>
</comment>
<dbReference type="PROSITE" id="PS50966">
    <property type="entry name" value="ZF_SWIM"/>
    <property type="match status" value="1"/>
</dbReference>
<dbReference type="EMBL" id="QUSW01000004">
    <property type="protein sequence ID" value="RQP23466.1"/>
    <property type="molecule type" value="Genomic_DNA"/>
</dbReference>
<reference evidence="3 4" key="2">
    <citation type="submission" date="2018-12" db="EMBL/GenBank/DDBJ databases">
        <title>Rhizobacter gummiphilus sp. nov., a rubber-degrading bacterium isolated from the soil of a botanical garden in Japan.</title>
        <authorList>
            <person name="Shunsuke S.S."/>
        </authorList>
    </citation>
    <scope>NUCLEOTIDE SEQUENCE [LARGE SCALE GENOMIC DNA]</scope>
    <source>
        <strain evidence="3 4">S-16</strain>
    </source>
</reference>